<dbReference type="Gene3D" id="3.40.50.300">
    <property type="entry name" value="P-loop containing nucleotide triphosphate hydrolases"/>
    <property type="match status" value="1"/>
</dbReference>
<evidence type="ECO:0000313" key="6">
    <source>
        <dbReference type="Proteomes" id="UP000008827"/>
    </source>
</evidence>
<dbReference type="EnsemblPlants" id="KRH68181">
    <property type="protein sequence ID" value="KRH68181"/>
    <property type="gene ID" value="GLYMA_03G214000"/>
</dbReference>
<keyword evidence="2" id="KW-0067">ATP-binding</keyword>
<dbReference type="eggNOG" id="KOG0054">
    <property type="taxonomic scope" value="Eukaryota"/>
</dbReference>
<sequence>MKVIKDEERKKLVKNHKNVGLSLSYGLSLNGLLFWAVYMSCFIENKMMSVERIKQFTNISFEPAWNMKDHLPPSNWPVEDNVDIKDLQVRYRPNTPLVLKGITLSISGGEKVGVVVFFRLVEPLGGKIIIDGIVISALGLHDLRSRFGIIPQEPVLFEGTVRSNIDPIEQYIDEEIRKSLERCQLKEVVAAKPEKLDSLVADNGENWSVGAETFMDEATASVDSQTNGVIQKIIRQDFAACTIISIALRTPTVMDFDKVLVGVRT</sequence>
<keyword evidence="1" id="KW-0547">Nucleotide-binding</keyword>
<dbReference type="STRING" id="3847.K7KGB5"/>
<keyword evidence="3" id="KW-0472">Membrane</keyword>
<evidence type="ECO:0000313" key="4">
    <source>
        <dbReference type="EMBL" id="KRH68181.1"/>
    </source>
</evidence>
<protein>
    <recommendedName>
        <fullName evidence="7">ABC transporter domain-containing protein</fullName>
    </recommendedName>
</protein>
<dbReference type="AlphaFoldDB" id="K7KGB5"/>
<evidence type="ECO:0008006" key="7">
    <source>
        <dbReference type="Google" id="ProtNLM"/>
    </source>
</evidence>
<dbReference type="PANTHER" id="PTHR24223:SF362">
    <property type="entry name" value="ABC TRANSPORTER C FAMILY MEMBER 4"/>
    <property type="match status" value="1"/>
</dbReference>
<reference evidence="5" key="2">
    <citation type="submission" date="2018-02" db="UniProtKB">
        <authorList>
            <consortium name="EnsemblPlants"/>
        </authorList>
    </citation>
    <scope>IDENTIFICATION</scope>
    <source>
        <strain evidence="5">Williams 82</strain>
    </source>
</reference>
<dbReference type="OMA" id="RTIINIC"/>
<keyword evidence="3" id="KW-0812">Transmembrane</keyword>
<accession>K7KGB5</accession>
<proteinExistence type="predicted"/>
<evidence type="ECO:0000313" key="5">
    <source>
        <dbReference type="EnsemblPlants" id="KRH68181"/>
    </source>
</evidence>
<gene>
    <name evidence="4" type="ORF">GLYMA_03G214000</name>
</gene>
<dbReference type="SMR" id="K7KGB5"/>
<reference evidence="4" key="3">
    <citation type="submission" date="2018-07" db="EMBL/GenBank/DDBJ databases">
        <title>WGS assembly of Glycine max.</title>
        <authorList>
            <person name="Schmutz J."/>
            <person name="Cannon S."/>
            <person name="Schlueter J."/>
            <person name="Ma J."/>
            <person name="Mitros T."/>
            <person name="Nelson W."/>
            <person name="Hyten D."/>
            <person name="Song Q."/>
            <person name="Thelen J."/>
            <person name="Cheng J."/>
            <person name="Xu D."/>
            <person name="Hellsten U."/>
            <person name="May G."/>
            <person name="Yu Y."/>
            <person name="Sakurai T."/>
            <person name="Umezawa T."/>
            <person name="Bhattacharyya M."/>
            <person name="Sandhu D."/>
            <person name="Valliyodan B."/>
            <person name="Lindquist E."/>
            <person name="Peto M."/>
            <person name="Grant D."/>
            <person name="Shu S."/>
            <person name="Goodstein D."/>
            <person name="Barry K."/>
            <person name="Futrell-Griggs M."/>
            <person name="Abernathy B."/>
            <person name="Du J."/>
            <person name="Tian Z."/>
            <person name="Zhu L."/>
            <person name="Gill N."/>
            <person name="Joshi T."/>
            <person name="Libault M."/>
            <person name="Sethuraman A."/>
            <person name="Zhang X."/>
            <person name="Shinozaki K."/>
            <person name="Nguyen H."/>
            <person name="Wing R."/>
            <person name="Cregan P."/>
            <person name="Specht J."/>
            <person name="Grimwood J."/>
            <person name="Rokhsar D."/>
            <person name="Stacey G."/>
            <person name="Shoemaker R."/>
            <person name="Jackson S."/>
        </authorList>
    </citation>
    <scope>NUCLEOTIDE SEQUENCE</scope>
    <source>
        <tissue evidence="4">Callus</tissue>
    </source>
</reference>
<dbReference type="PaxDb" id="3847-GLYMA03G37200.1"/>
<dbReference type="GO" id="GO:0005524">
    <property type="term" value="F:ATP binding"/>
    <property type="evidence" value="ECO:0007669"/>
    <property type="project" value="UniProtKB-KW"/>
</dbReference>
<dbReference type="InterPro" id="IPR050173">
    <property type="entry name" value="ABC_transporter_C-like"/>
</dbReference>
<evidence type="ECO:0000256" key="1">
    <source>
        <dbReference type="ARBA" id="ARBA00022741"/>
    </source>
</evidence>
<dbReference type="InterPro" id="IPR027417">
    <property type="entry name" value="P-loop_NTPase"/>
</dbReference>
<keyword evidence="3" id="KW-1133">Transmembrane helix</keyword>
<evidence type="ECO:0000256" key="2">
    <source>
        <dbReference type="ARBA" id="ARBA00022840"/>
    </source>
</evidence>
<feature type="transmembrane region" description="Helical" evidence="3">
    <location>
        <begin position="21"/>
        <end position="39"/>
    </location>
</feature>
<dbReference type="EMBL" id="CM000836">
    <property type="protein sequence ID" value="KRH68181.1"/>
    <property type="molecule type" value="Genomic_DNA"/>
</dbReference>
<dbReference type="Gramene" id="KRH68181">
    <property type="protein sequence ID" value="KRH68181"/>
    <property type="gene ID" value="GLYMA_03G214000"/>
</dbReference>
<dbReference type="PANTHER" id="PTHR24223">
    <property type="entry name" value="ATP-BINDING CASSETTE SUB-FAMILY C"/>
    <property type="match status" value="1"/>
</dbReference>
<organism evidence="5">
    <name type="scientific">Glycine max</name>
    <name type="common">Soybean</name>
    <name type="synonym">Glycine hispida</name>
    <dbReference type="NCBI Taxonomy" id="3847"/>
    <lineage>
        <taxon>Eukaryota</taxon>
        <taxon>Viridiplantae</taxon>
        <taxon>Streptophyta</taxon>
        <taxon>Embryophyta</taxon>
        <taxon>Tracheophyta</taxon>
        <taxon>Spermatophyta</taxon>
        <taxon>Magnoliopsida</taxon>
        <taxon>eudicotyledons</taxon>
        <taxon>Gunneridae</taxon>
        <taxon>Pentapetalae</taxon>
        <taxon>rosids</taxon>
        <taxon>fabids</taxon>
        <taxon>Fabales</taxon>
        <taxon>Fabaceae</taxon>
        <taxon>Papilionoideae</taxon>
        <taxon>50 kb inversion clade</taxon>
        <taxon>NPAAA clade</taxon>
        <taxon>indigoferoid/millettioid clade</taxon>
        <taxon>Phaseoleae</taxon>
        <taxon>Glycine</taxon>
        <taxon>Glycine subgen. Soja</taxon>
    </lineage>
</organism>
<dbReference type="HOGENOM" id="CLU_000604_1_9_1"/>
<evidence type="ECO:0000256" key="3">
    <source>
        <dbReference type="SAM" id="Phobius"/>
    </source>
</evidence>
<dbReference type="InParanoid" id="K7KGB5"/>
<dbReference type="Proteomes" id="UP000008827">
    <property type="component" value="Chromosome 3"/>
</dbReference>
<keyword evidence="6" id="KW-1185">Reference proteome</keyword>
<name>K7KGB5_SOYBN</name>
<dbReference type="SUPFAM" id="SSF52540">
    <property type="entry name" value="P-loop containing nucleoside triphosphate hydrolases"/>
    <property type="match status" value="1"/>
</dbReference>
<reference evidence="4 5" key="1">
    <citation type="journal article" date="2010" name="Nature">
        <title>Genome sequence of the palaeopolyploid soybean.</title>
        <authorList>
            <person name="Schmutz J."/>
            <person name="Cannon S.B."/>
            <person name="Schlueter J."/>
            <person name="Ma J."/>
            <person name="Mitros T."/>
            <person name="Nelson W."/>
            <person name="Hyten D.L."/>
            <person name="Song Q."/>
            <person name="Thelen J.J."/>
            <person name="Cheng J."/>
            <person name="Xu D."/>
            <person name="Hellsten U."/>
            <person name="May G.D."/>
            <person name="Yu Y."/>
            <person name="Sakurai T."/>
            <person name="Umezawa T."/>
            <person name="Bhattacharyya M.K."/>
            <person name="Sandhu D."/>
            <person name="Valliyodan B."/>
            <person name="Lindquist E."/>
            <person name="Peto M."/>
            <person name="Grant D."/>
            <person name="Shu S."/>
            <person name="Goodstein D."/>
            <person name="Barry K."/>
            <person name="Futrell-Griggs M."/>
            <person name="Abernathy B."/>
            <person name="Du J."/>
            <person name="Tian Z."/>
            <person name="Zhu L."/>
            <person name="Gill N."/>
            <person name="Joshi T."/>
            <person name="Libault M."/>
            <person name="Sethuraman A."/>
            <person name="Zhang X.-C."/>
            <person name="Shinozaki K."/>
            <person name="Nguyen H.T."/>
            <person name="Wing R.A."/>
            <person name="Cregan P."/>
            <person name="Specht J."/>
            <person name="Grimwood J."/>
            <person name="Rokhsar D."/>
            <person name="Stacey G."/>
            <person name="Shoemaker R.C."/>
            <person name="Jackson S.A."/>
        </authorList>
    </citation>
    <scope>NUCLEOTIDE SEQUENCE [LARGE SCALE GENOMIC DNA]</scope>
    <source>
        <strain evidence="5">cv. Williams 82</strain>
        <tissue evidence="4">Callus</tissue>
    </source>
</reference>